<dbReference type="InterPro" id="IPR050476">
    <property type="entry name" value="Insect_CytP450_Detox"/>
</dbReference>
<organism evidence="16 17">
    <name type="scientific">Pyrocoelia pectoralis</name>
    <dbReference type="NCBI Taxonomy" id="417401"/>
    <lineage>
        <taxon>Eukaryota</taxon>
        <taxon>Metazoa</taxon>
        <taxon>Ecdysozoa</taxon>
        <taxon>Arthropoda</taxon>
        <taxon>Hexapoda</taxon>
        <taxon>Insecta</taxon>
        <taxon>Pterygota</taxon>
        <taxon>Neoptera</taxon>
        <taxon>Endopterygota</taxon>
        <taxon>Coleoptera</taxon>
        <taxon>Polyphaga</taxon>
        <taxon>Elateriformia</taxon>
        <taxon>Elateroidea</taxon>
        <taxon>Lampyridae</taxon>
        <taxon>Lampyrinae</taxon>
        <taxon>Pyrocoelia</taxon>
    </lineage>
</organism>
<dbReference type="GO" id="GO:0004497">
    <property type="term" value="F:monooxygenase activity"/>
    <property type="evidence" value="ECO:0007669"/>
    <property type="project" value="UniProtKB-KW"/>
</dbReference>
<evidence type="ECO:0000313" key="17">
    <source>
        <dbReference type="Proteomes" id="UP001329430"/>
    </source>
</evidence>
<evidence type="ECO:0000256" key="1">
    <source>
        <dbReference type="ARBA" id="ARBA00001971"/>
    </source>
</evidence>
<dbReference type="FunFam" id="1.10.630.10:FF:000042">
    <property type="entry name" value="Cytochrome P450"/>
    <property type="match status" value="1"/>
</dbReference>
<proteinExistence type="inferred from homology"/>
<evidence type="ECO:0000256" key="5">
    <source>
        <dbReference type="ARBA" id="ARBA00022617"/>
    </source>
</evidence>
<dbReference type="Proteomes" id="UP001329430">
    <property type="component" value="Chromosome 3"/>
</dbReference>
<evidence type="ECO:0000256" key="3">
    <source>
        <dbReference type="ARBA" id="ARBA00004406"/>
    </source>
</evidence>
<keyword evidence="10 13" id="KW-0408">Iron</keyword>
<keyword evidence="5 13" id="KW-0349">Heme</keyword>
<comment type="caution">
    <text evidence="16">The sequence shown here is derived from an EMBL/GenBank/DDBJ whole genome shotgun (WGS) entry which is preliminary data.</text>
</comment>
<dbReference type="EMBL" id="JAVRBK010000003">
    <property type="protein sequence ID" value="KAK5645800.1"/>
    <property type="molecule type" value="Genomic_DNA"/>
</dbReference>
<dbReference type="GO" id="GO:0020037">
    <property type="term" value="F:heme binding"/>
    <property type="evidence" value="ECO:0007669"/>
    <property type="project" value="InterPro"/>
</dbReference>
<dbReference type="PANTHER" id="PTHR24292">
    <property type="entry name" value="CYTOCHROME P450"/>
    <property type="match status" value="1"/>
</dbReference>
<evidence type="ECO:0000256" key="8">
    <source>
        <dbReference type="ARBA" id="ARBA00022848"/>
    </source>
</evidence>
<reference evidence="16 17" key="1">
    <citation type="journal article" date="2024" name="Insects">
        <title>An Improved Chromosome-Level Genome Assembly of the Firefly Pyrocoelia pectoralis.</title>
        <authorList>
            <person name="Fu X."/>
            <person name="Meyer-Rochow V.B."/>
            <person name="Ballantyne L."/>
            <person name="Zhu X."/>
        </authorList>
    </citation>
    <scope>NUCLEOTIDE SEQUENCE [LARGE SCALE GENOMIC DNA]</scope>
    <source>
        <strain evidence="16">XCY_ONT2</strain>
    </source>
</reference>
<dbReference type="GO" id="GO:0005789">
    <property type="term" value="C:endoplasmic reticulum membrane"/>
    <property type="evidence" value="ECO:0007669"/>
    <property type="project" value="UniProtKB-SubCell"/>
</dbReference>
<keyword evidence="6 13" id="KW-0479">Metal-binding</keyword>
<dbReference type="Pfam" id="PF00067">
    <property type="entry name" value="p450"/>
    <property type="match status" value="1"/>
</dbReference>
<feature type="binding site" description="axial binding residue" evidence="13">
    <location>
        <position position="442"/>
    </location>
    <ligand>
        <name>heme</name>
        <dbReference type="ChEBI" id="CHEBI:30413"/>
    </ligand>
    <ligandPart>
        <name>Fe</name>
        <dbReference type="ChEBI" id="CHEBI:18248"/>
    </ligandPart>
</feature>
<evidence type="ECO:0000256" key="10">
    <source>
        <dbReference type="ARBA" id="ARBA00023004"/>
    </source>
</evidence>
<evidence type="ECO:0000256" key="4">
    <source>
        <dbReference type="ARBA" id="ARBA00010617"/>
    </source>
</evidence>
<dbReference type="SUPFAM" id="SSF48264">
    <property type="entry name" value="Cytochrome P450"/>
    <property type="match status" value="1"/>
</dbReference>
<dbReference type="InterPro" id="IPR002401">
    <property type="entry name" value="Cyt_P450_E_grp-I"/>
</dbReference>
<feature type="transmembrane region" description="Helical" evidence="15">
    <location>
        <begin position="7"/>
        <end position="24"/>
    </location>
</feature>
<keyword evidence="15" id="KW-1133">Transmembrane helix</keyword>
<evidence type="ECO:0000256" key="2">
    <source>
        <dbReference type="ARBA" id="ARBA00004174"/>
    </source>
</evidence>
<comment type="subcellular location">
    <subcellularLocation>
        <location evidence="3">Endoplasmic reticulum membrane</location>
        <topology evidence="3">Peripheral membrane protein</topology>
    </subcellularLocation>
    <subcellularLocation>
        <location evidence="2">Microsome membrane</location>
        <topology evidence="2">Peripheral membrane protein</topology>
    </subcellularLocation>
</comment>
<keyword evidence="8" id="KW-0492">Microsome</keyword>
<evidence type="ECO:0000313" key="16">
    <source>
        <dbReference type="EMBL" id="KAK5645800.1"/>
    </source>
</evidence>
<keyword evidence="15" id="KW-0812">Transmembrane</keyword>
<comment type="similarity">
    <text evidence="4 14">Belongs to the cytochrome P450 family.</text>
</comment>
<evidence type="ECO:0000256" key="15">
    <source>
        <dbReference type="SAM" id="Phobius"/>
    </source>
</evidence>
<evidence type="ECO:0008006" key="18">
    <source>
        <dbReference type="Google" id="ProtNLM"/>
    </source>
</evidence>
<keyword evidence="11 14" id="KW-0503">Monooxygenase</keyword>
<evidence type="ECO:0000256" key="11">
    <source>
        <dbReference type="ARBA" id="ARBA00023033"/>
    </source>
</evidence>
<dbReference type="CDD" id="cd11056">
    <property type="entry name" value="CYP6-like"/>
    <property type="match status" value="1"/>
</dbReference>
<evidence type="ECO:0000256" key="6">
    <source>
        <dbReference type="ARBA" id="ARBA00022723"/>
    </source>
</evidence>
<gene>
    <name evidence="16" type="ORF">RI129_004264</name>
</gene>
<dbReference type="AlphaFoldDB" id="A0AAN7ZGN6"/>
<accession>A0AAN7ZGN6</accession>
<evidence type="ECO:0000256" key="9">
    <source>
        <dbReference type="ARBA" id="ARBA00023002"/>
    </source>
</evidence>
<protein>
    <recommendedName>
        <fullName evidence="18">Cytochrome P450</fullName>
    </recommendedName>
</protein>
<keyword evidence="7" id="KW-0256">Endoplasmic reticulum</keyword>
<dbReference type="InterPro" id="IPR001128">
    <property type="entry name" value="Cyt_P450"/>
</dbReference>
<dbReference type="PRINTS" id="PR00463">
    <property type="entry name" value="EP450I"/>
</dbReference>
<evidence type="ECO:0000256" key="7">
    <source>
        <dbReference type="ARBA" id="ARBA00022824"/>
    </source>
</evidence>
<dbReference type="InterPro" id="IPR036396">
    <property type="entry name" value="Cyt_P450_sf"/>
</dbReference>
<dbReference type="PROSITE" id="PS00086">
    <property type="entry name" value="CYTOCHROME_P450"/>
    <property type="match status" value="1"/>
</dbReference>
<name>A0AAN7ZGN6_9COLE</name>
<keyword evidence="9 14" id="KW-0560">Oxidoreductase</keyword>
<dbReference type="Gene3D" id="1.10.630.10">
    <property type="entry name" value="Cytochrome P450"/>
    <property type="match status" value="1"/>
</dbReference>
<dbReference type="GO" id="GO:0005506">
    <property type="term" value="F:iron ion binding"/>
    <property type="evidence" value="ECO:0007669"/>
    <property type="project" value="InterPro"/>
</dbReference>
<sequence length="500" mass="57936">MLQVLHCLLLILLFQLCIWFYIYYTKPFDYWKVRKVPFVQPKFPFGSLTDVFITKAHPGKFIGNICNKTKERYFGFYAFNRPYLVVNDPEFIKTILIKDFKYFSNRYFICDDTIDYTNSTGLFAIKNPKWRSLRTKMNPAFSLSKLNLMVPLIKAVNVNLNLFIIKHIEKSVEVKEMCAKYTTDVIASCFFGLSVNSFEIESQFRIAGRRLLSRSFWRSLSVLSYYYAPKLVETFRFRFLESSAVAFLGEVFRNTIEGRRSSKIRRNDFIDILIKLRDEAPQDGDFNFDDSSLVAQAVTFFSSGFESSASTIAFTLHELAVHADIQARLRREVEEVIQEHGGLVYHAINDMSYLHMVISESLRKYPTTSFIHRECVKNYVVPETGLLIEKGTPIVISQYGLHYNNANFPNPEKFDPERFNTTNIHQIKSCTYLPFSDGPRNCIGQMFGLLMVKMGIIEIIRNFEVTTNEMTKEPVILEPFPIIQAKYGLNLTFLSTKAST</sequence>
<comment type="cofactor">
    <cofactor evidence="1 13">
        <name>heme</name>
        <dbReference type="ChEBI" id="CHEBI:30413"/>
    </cofactor>
</comment>
<dbReference type="PRINTS" id="PR00385">
    <property type="entry name" value="P450"/>
</dbReference>
<dbReference type="InterPro" id="IPR017972">
    <property type="entry name" value="Cyt_P450_CS"/>
</dbReference>
<evidence type="ECO:0000256" key="12">
    <source>
        <dbReference type="ARBA" id="ARBA00023136"/>
    </source>
</evidence>
<dbReference type="PANTHER" id="PTHR24292:SF45">
    <property type="entry name" value="CYTOCHROME P450 6G1-RELATED"/>
    <property type="match status" value="1"/>
</dbReference>
<dbReference type="GO" id="GO:0016705">
    <property type="term" value="F:oxidoreductase activity, acting on paired donors, with incorporation or reduction of molecular oxygen"/>
    <property type="evidence" value="ECO:0007669"/>
    <property type="project" value="InterPro"/>
</dbReference>
<keyword evidence="12 15" id="KW-0472">Membrane</keyword>
<keyword evidence="17" id="KW-1185">Reference proteome</keyword>
<evidence type="ECO:0000256" key="13">
    <source>
        <dbReference type="PIRSR" id="PIRSR602401-1"/>
    </source>
</evidence>
<evidence type="ECO:0000256" key="14">
    <source>
        <dbReference type="RuleBase" id="RU000461"/>
    </source>
</evidence>